<dbReference type="InterPro" id="IPR001189">
    <property type="entry name" value="Mn/Fe_SOD"/>
</dbReference>
<evidence type="ECO:0000259" key="8">
    <source>
        <dbReference type="Pfam" id="PF02777"/>
    </source>
</evidence>
<evidence type="ECO:0000256" key="2">
    <source>
        <dbReference type="ARBA" id="ARBA00022723"/>
    </source>
</evidence>
<keyword evidence="2 5" id="KW-0479">Metal-binding</keyword>
<dbReference type="InterPro" id="IPR019832">
    <property type="entry name" value="Mn/Fe_SOD_C"/>
</dbReference>
<dbReference type="EMBL" id="JAGQFT010000158">
    <property type="protein sequence ID" value="MBR0563653.1"/>
    <property type="molecule type" value="Genomic_DNA"/>
</dbReference>
<protein>
    <recommendedName>
        <fullName evidence="6">Superoxide dismutase</fullName>
        <ecNumber evidence="6">1.15.1.1</ecNumber>
    </recommendedName>
</protein>
<dbReference type="Gene3D" id="3.55.40.20">
    <property type="entry name" value="Iron/manganese superoxide dismutase, C-terminal domain"/>
    <property type="match status" value="1"/>
</dbReference>
<dbReference type="PANTHER" id="PTHR42769">
    <property type="entry name" value="SUPEROXIDE DISMUTASE"/>
    <property type="match status" value="1"/>
</dbReference>
<dbReference type="AlphaFoldDB" id="A0A8J7VXD7"/>
<name>A0A8J7VXD7_9GAMM</name>
<evidence type="ECO:0000256" key="5">
    <source>
        <dbReference type="PIRSR" id="PIRSR000349-1"/>
    </source>
</evidence>
<comment type="function">
    <text evidence="6">Destroys radicals which are normally produced within the cells and which are toxic to biological systems.</text>
</comment>
<evidence type="ECO:0000256" key="6">
    <source>
        <dbReference type="RuleBase" id="RU000414"/>
    </source>
</evidence>
<reference evidence="10 11" key="1">
    <citation type="journal article" date="2021" name="Microbiol. Resour. Announc.">
        <title>Draft Genome Sequence of Coralloluteibacterium stylophorae LMG 29479T.</title>
        <authorList>
            <person name="Karlyshev A.V."/>
            <person name="Kudryashova E.B."/>
            <person name="Ariskina E.V."/>
            <person name="Conroy A.P."/>
            <person name="Abidueva E.Y."/>
        </authorList>
    </citation>
    <scope>NUCLEOTIDE SEQUENCE [LARGE SCALE GENOMIC DNA]</scope>
    <source>
        <strain evidence="10 11">LMG 29479</strain>
    </source>
</reference>
<dbReference type="GO" id="GO:0046872">
    <property type="term" value="F:metal ion binding"/>
    <property type="evidence" value="ECO:0007669"/>
    <property type="project" value="UniProtKB-KW"/>
</dbReference>
<dbReference type="InterPro" id="IPR036324">
    <property type="entry name" value="Mn/Fe_SOD_N_sf"/>
</dbReference>
<evidence type="ECO:0000256" key="4">
    <source>
        <dbReference type="ARBA" id="ARBA00049204"/>
    </source>
</evidence>
<keyword evidence="3 6" id="KW-0560">Oxidoreductase</keyword>
<dbReference type="InterPro" id="IPR036314">
    <property type="entry name" value="SOD_C_sf"/>
</dbReference>
<dbReference type="Proteomes" id="UP000675747">
    <property type="component" value="Unassembled WGS sequence"/>
</dbReference>
<comment type="similarity">
    <text evidence="1 6">Belongs to the iron/manganese superoxide dismutase family.</text>
</comment>
<accession>A0A8J7VXD7</accession>
<dbReference type="PANTHER" id="PTHR42769:SF3">
    <property type="entry name" value="SUPEROXIDE DISMUTASE [FE] 2, CHLOROPLASTIC"/>
    <property type="match status" value="1"/>
</dbReference>
<evidence type="ECO:0000313" key="9">
    <source>
        <dbReference type="EMBL" id="MBR0563653.1"/>
    </source>
</evidence>
<comment type="catalytic activity">
    <reaction evidence="4 6">
        <text>2 superoxide + 2 H(+) = H2O2 + O2</text>
        <dbReference type="Rhea" id="RHEA:20696"/>
        <dbReference type="ChEBI" id="CHEBI:15378"/>
        <dbReference type="ChEBI" id="CHEBI:15379"/>
        <dbReference type="ChEBI" id="CHEBI:16240"/>
        <dbReference type="ChEBI" id="CHEBI:18421"/>
        <dbReference type="EC" id="1.15.1.1"/>
    </reaction>
</comment>
<evidence type="ECO:0000256" key="1">
    <source>
        <dbReference type="ARBA" id="ARBA00008714"/>
    </source>
</evidence>
<keyword evidence="11" id="KW-1185">Reference proteome</keyword>
<comment type="caution">
    <text evidence="9">The sequence shown here is derived from an EMBL/GenBank/DDBJ whole genome shotgun (WGS) entry which is preliminary data.</text>
</comment>
<evidence type="ECO:0000313" key="10">
    <source>
        <dbReference type="EMBL" id="MBS7456670.1"/>
    </source>
</evidence>
<dbReference type="SUPFAM" id="SSF54719">
    <property type="entry name" value="Fe,Mn superoxide dismutase (SOD), C-terminal domain"/>
    <property type="match status" value="1"/>
</dbReference>
<feature type="domain" description="Manganese/iron superoxide dismutase N-terminal" evidence="7">
    <location>
        <begin position="3"/>
        <end position="89"/>
    </location>
</feature>
<dbReference type="SUPFAM" id="SSF46609">
    <property type="entry name" value="Fe,Mn superoxide dismutase (SOD), N-terminal domain"/>
    <property type="match status" value="1"/>
</dbReference>
<sequence length="201" mass="22438">MSFTAKPLPYATDALQPQISVPALEAHHGEHYRDLVAQLNAQLTATPAESADDEAGPEELIDLVRGRQGRIQQLAAEVWHHEFFWKCLSPQRSEPEGALRAAIDRDFGGLEALRETFVQRNAALFGGGWLWLVRRPDGRLGVLVTANAATPLTGADWPLLACDLWEHAHYLDHHGDRAGWLAAFWARANWRFASARFEDPT</sequence>
<proteinExistence type="inferred from homology"/>
<evidence type="ECO:0000313" key="11">
    <source>
        <dbReference type="Proteomes" id="UP000675747"/>
    </source>
</evidence>
<gene>
    <name evidence="10" type="ORF">KB893_005935</name>
    <name evidence="9" type="ORF">KB893_14180</name>
</gene>
<dbReference type="RefSeq" id="WP_211927551.1">
    <property type="nucleotide sequence ID" value="NZ_JAGQFT020000003.1"/>
</dbReference>
<feature type="binding site" evidence="5">
    <location>
        <position position="163"/>
    </location>
    <ligand>
        <name>Mn(2+)</name>
        <dbReference type="ChEBI" id="CHEBI:29035"/>
    </ligand>
</feature>
<dbReference type="PRINTS" id="PR01703">
    <property type="entry name" value="MNSODISMTASE"/>
</dbReference>
<feature type="binding site" evidence="5">
    <location>
        <position position="27"/>
    </location>
    <ligand>
        <name>Mn(2+)</name>
        <dbReference type="ChEBI" id="CHEBI:29035"/>
    </ligand>
</feature>
<dbReference type="PIRSF" id="PIRSF000349">
    <property type="entry name" value="SODismutase"/>
    <property type="match status" value="1"/>
</dbReference>
<dbReference type="Gene3D" id="1.10.287.990">
    <property type="entry name" value="Fe,Mn superoxide dismutase (SOD) domain"/>
    <property type="match status" value="1"/>
</dbReference>
<evidence type="ECO:0000256" key="3">
    <source>
        <dbReference type="ARBA" id="ARBA00023002"/>
    </source>
</evidence>
<reference evidence="9" key="2">
    <citation type="submission" date="2021-04" db="EMBL/GenBank/DDBJ databases">
        <authorList>
            <person name="Karlyshev A.V."/>
        </authorList>
    </citation>
    <scope>NUCLEOTIDE SEQUENCE</scope>
    <source>
        <strain evidence="9">LMG 29479</strain>
    </source>
</reference>
<dbReference type="Pfam" id="PF00081">
    <property type="entry name" value="Sod_Fe_N"/>
    <property type="match status" value="1"/>
</dbReference>
<dbReference type="Pfam" id="PF02777">
    <property type="entry name" value="Sod_Fe_C"/>
    <property type="match status" value="1"/>
</dbReference>
<organism evidence="9">
    <name type="scientific">Coralloluteibacterium stylophorae</name>
    <dbReference type="NCBI Taxonomy" id="1776034"/>
    <lineage>
        <taxon>Bacteria</taxon>
        <taxon>Pseudomonadati</taxon>
        <taxon>Pseudomonadota</taxon>
        <taxon>Gammaproteobacteria</taxon>
        <taxon>Lysobacterales</taxon>
        <taxon>Lysobacteraceae</taxon>
        <taxon>Coralloluteibacterium</taxon>
    </lineage>
</organism>
<feature type="binding site" evidence="5">
    <location>
        <position position="81"/>
    </location>
    <ligand>
        <name>Mn(2+)</name>
        <dbReference type="ChEBI" id="CHEBI:29035"/>
    </ligand>
</feature>
<dbReference type="EMBL" id="JAGQFT020000003">
    <property type="protein sequence ID" value="MBS7456670.1"/>
    <property type="molecule type" value="Genomic_DNA"/>
</dbReference>
<evidence type="ECO:0000259" key="7">
    <source>
        <dbReference type="Pfam" id="PF00081"/>
    </source>
</evidence>
<dbReference type="InterPro" id="IPR019831">
    <property type="entry name" value="Mn/Fe_SOD_N"/>
</dbReference>
<dbReference type="GO" id="GO:0004784">
    <property type="term" value="F:superoxide dismutase activity"/>
    <property type="evidence" value="ECO:0007669"/>
    <property type="project" value="UniProtKB-EC"/>
</dbReference>
<feature type="binding site" evidence="5">
    <location>
        <position position="167"/>
    </location>
    <ligand>
        <name>Mn(2+)</name>
        <dbReference type="ChEBI" id="CHEBI:29035"/>
    </ligand>
</feature>
<dbReference type="EC" id="1.15.1.1" evidence="6"/>
<feature type="domain" description="Manganese/iron superoxide dismutase C-terminal" evidence="8">
    <location>
        <begin position="95"/>
        <end position="196"/>
    </location>
</feature>